<keyword evidence="2" id="KW-1133">Transmembrane helix</keyword>
<evidence type="ECO:0000313" key="4">
    <source>
        <dbReference type="Proteomes" id="UP000534286"/>
    </source>
</evidence>
<keyword evidence="2" id="KW-0472">Membrane</keyword>
<feature type="transmembrane region" description="Helical" evidence="2">
    <location>
        <begin position="122"/>
        <end position="140"/>
    </location>
</feature>
<proteinExistence type="predicted"/>
<feature type="transmembrane region" description="Helical" evidence="2">
    <location>
        <begin position="146"/>
        <end position="167"/>
    </location>
</feature>
<sequence length="639" mass="67345">MSTGPVEVELRLPGWARSPSFRRHGTSVAVLFLLLAALVLKGWLLSRSFFAEDDIVFIGRAVDEPFGWDHLFRVHIGHLMPGALALVRAVTAVSAYDWTLVSAVIMTMYAGAALALHRLLRLLFGARPLILVPLVLFLFAPANFQAGTWFAAALNILPLQVALLMAMCSQVLLIRTGRARHAFAGIAWTCAGLLFFEKAVLIPPVLFLLTVLLLAREHGVAGAARRHLGLWLAYVAVGGAYLAGYVLASGRAGGQGLVAPEFYTASDYLGSFLGGTVPTLLVGGPLNWGTATSAGLLVAHRPVEVAVAWLVLAAVVAGTCRRRPEAAGAWALAAGYLLVADGLLIMVSRAGSIQHALESRYIADATPVLAVCLALALMPWRDPPSRDGGPPRDAVTSQRDAPLAGGPPRRDASRAVSPSVPVAACAYVALALMSASGFAQGLPGGNRAYFEAARADLAALDPETGVYPSFVPDRMLFPWRPVEDRLTSRALSPLAEGTLRERVRRPEAARRAVTFDERGHLVPAAVFGGYLAAKDGACLPARGDATVADLPAAHLGSIARVDYRVPRDTRASVLSGDRRNEVLLRAGWNRIYFPVAPASGPVRISVAGKGACLRLVTVGAAVPERAGGGPQEVVSGGAG</sequence>
<dbReference type="EMBL" id="JACHJU010000001">
    <property type="protein sequence ID" value="MBB4939959.1"/>
    <property type="molecule type" value="Genomic_DNA"/>
</dbReference>
<evidence type="ECO:0000313" key="3">
    <source>
        <dbReference type="EMBL" id="MBB4939959.1"/>
    </source>
</evidence>
<protein>
    <recommendedName>
        <fullName evidence="5">4-amino-4-deoxy-L-arabinose transferase</fullName>
    </recommendedName>
</protein>
<dbReference type="AlphaFoldDB" id="A0A7W7WB96"/>
<feature type="region of interest" description="Disordered" evidence="1">
    <location>
        <begin position="383"/>
        <end position="415"/>
    </location>
</feature>
<feature type="transmembrane region" description="Helical" evidence="2">
    <location>
        <begin position="329"/>
        <end position="349"/>
    </location>
</feature>
<organism evidence="3 4">
    <name type="scientific">Streptosporangium album</name>
    <dbReference type="NCBI Taxonomy" id="47479"/>
    <lineage>
        <taxon>Bacteria</taxon>
        <taxon>Bacillati</taxon>
        <taxon>Actinomycetota</taxon>
        <taxon>Actinomycetes</taxon>
        <taxon>Streptosporangiales</taxon>
        <taxon>Streptosporangiaceae</taxon>
        <taxon>Streptosporangium</taxon>
    </lineage>
</organism>
<feature type="transmembrane region" description="Helical" evidence="2">
    <location>
        <begin position="95"/>
        <end position="115"/>
    </location>
</feature>
<evidence type="ECO:0008006" key="5">
    <source>
        <dbReference type="Google" id="ProtNLM"/>
    </source>
</evidence>
<gene>
    <name evidence="3" type="ORF">FHR32_004264</name>
</gene>
<dbReference type="Proteomes" id="UP000534286">
    <property type="component" value="Unassembled WGS sequence"/>
</dbReference>
<keyword evidence="4" id="KW-1185">Reference proteome</keyword>
<evidence type="ECO:0000256" key="1">
    <source>
        <dbReference type="SAM" id="MobiDB-lite"/>
    </source>
</evidence>
<feature type="transmembrane region" description="Helical" evidence="2">
    <location>
        <begin position="25"/>
        <end position="44"/>
    </location>
</feature>
<keyword evidence="2" id="KW-0812">Transmembrane</keyword>
<comment type="caution">
    <text evidence="3">The sequence shown here is derived from an EMBL/GenBank/DDBJ whole genome shotgun (WGS) entry which is preliminary data.</text>
</comment>
<evidence type="ECO:0000256" key="2">
    <source>
        <dbReference type="SAM" id="Phobius"/>
    </source>
</evidence>
<dbReference type="RefSeq" id="WP_184755852.1">
    <property type="nucleotide sequence ID" value="NZ_BAABEK010000006.1"/>
</dbReference>
<accession>A0A7W7WB96</accession>
<feature type="transmembrane region" description="Helical" evidence="2">
    <location>
        <begin position="201"/>
        <end position="216"/>
    </location>
</feature>
<feature type="transmembrane region" description="Helical" evidence="2">
    <location>
        <begin position="268"/>
        <end position="286"/>
    </location>
</feature>
<reference evidence="3 4" key="1">
    <citation type="submission" date="2020-08" db="EMBL/GenBank/DDBJ databases">
        <title>Sequencing the genomes of 1000 actinobacteria strains.</title>
        <authorList>
            <person name="Klenk H.-P."/>
        </authorList>
    </citation>
    <scope>NUCLEOTIDE SEQUENCE [LARGE SCALE GENOMIC DNA]</scope>
    <source>
        <strain evidence="3 4">DSM 43023</strain>
    </source>
</reference>
<feature type="transmembrane region" description="Helical" evidence="2">
    <location>
        <begin position="228"/>
        <end position="248"/>
    </location>
</feature>
<name>A0A7W7WB96_9ACTN</name>
<feature type="transmembrane region" description="Helical" evidence="2">
    <location>
        <begin position="298"/>
        <end position="317"/>
    </location>
</feature>